<reference evidence="1 2" key="1">
    <citation type="submission" date="2013-10" db="EMBL/GenBank/DDBJ databases">
        <title>Salinisphaera japonica YTM-1 Genome Sequencing.</title>
        <authorList>
            <person name="Lai Q."/>
            <person name="Li C."/>
            <person name="Shao Z."/>
        </authorList>
    </citation>
    <scope>NUCLEOTIDE SEQUENCE [LARGE SCALE GENOMIC DNA]</scope>
    <source>
        <strain evidence="1 2">YTM-1</strain>
    </source>
</reference>
<organism evidence="1 2">
    <name type="scientific">Salinisphaera japonica YTM-1</name>
    <dbReference type="NCBI Taxonomy" id="1209778"/>
    <lineage>
        <taxon>Bacteria</taxon>
        <taxon>Pseudomonadati</taxon>
        <taxon>Pseudomonadota</taxon>
        <taxon>Gammaproteobacteria</taxon>
        <taxon>Salinisphaerales</taxon>
        <taxon>Salinisphaeraceae</taxon>
        <taxon>Salinisphaera</taxon>
    </lineage>
</organism>
<comment type="caution">
    <text evidence="1">The sequence shown here is derived from an EMBL/GenBank/DDBJ whole genome shotgun (WGS) entry which is preliminary data.</text>
</comment>
<evidence type="ECO:0000313" key="1">
    <source>
        <dbReference type="EMBL" id="ROO27456.1"/>
    </source>
</evidence>
<keyword evidence="2" id="KW-1185">Reference proteome</keyword>
<proteinExistence type="predicted"/>
<gene>
    <name evidence="1" type="ORF">SAJA_09570</name>
</gene>
<protein>
    <submittedName>
        <fullName evidence="1">Uncharacterized protein</fullName>
    </submittedName>
</protein>
<sequence>MQFTHNEALQPTAQNAAAFWVPSAGFARSGGG</sequence>
<dbReference type="EMBL" id="AYKG01000027">
    <property type="protein sequence ID" value="ROO27456.1"/>
    <property type="molecule type" value="Genomic_DNA"/>
</dbReference>
<dbReference type="InParanoid" id="A0A423PPA5"/>
<accession>A0A423PPA5</accession>
<dbReference type="Proteomes" id="UP000285310">
    <property type="component" value="Unassembled WGS sequence"/>
</dbReference>
<evidence type="ECO:0000313" key="2">
    <source>
        <dbReference type="Proteomes" id="UP000285310"/>
    </source>
</evidence>
<name>A0A423PPA5_9GAMM</name>
<dbReference type="AlphaFoldDB" id="A0A423PPA5"/>